<name>A0A9X0LBB8_9ACTN</name>
<dbReference type="InterPro" id="IPR059050">
    <property type="entry name" value="Rv3660c_N"/>
</dbReference>
<dbReference type="RefSeq" id="WP_013732974.1">
    <property type="nucleotide sequence ID" value="NZ_LMWI01000002.1"/>
</dbReference>
<proteinExistence type="predicted"/>
<reference evidence="3 4" key="1">
    <citation type="submission" date="2015-10" db="EMBL/GenBank/DDBJ databases">
        <authorList>
            <person name="Ju K.-S."/>
            <person name="Doroghazi J.R."/>
            <person name="Metcalf W.W."/>
        </authorList>
    </citation>
    <scope>NUCLEOTIDE SEQUENCE [LARGE SCALE GENOMIC DNA]</scope>
    <source>
        <strain evidence="3 4">NRRL B-24793</strain>
    </source>
</reference>
<dbReference type="EMBL" id="LMWI01000002">
    <property type="protein sequence ID" value="KUJ43854.1"/>
    <property type="molecule type" value="Genomic_DNA"/>
</dbReference>
<evidence type="ECO:0000313" key="4">
    <source>
        <dbReference type="Proteomes" id="UP000053246"/>
    </source>
</evidence>
<evidence type="ECO:0000256" key="1">
    <source>
        <dbReference type="SAM" id="MobiDB-lite"/>
    </source>
</evidence>
<sequence length="244" mass="26629">MTTHTLTPRPGFERYTIQVGWNPHHTYFATVADFTNNPTTNAEGEPINLQLGLIETILDPSEVLRAVEPYAVIPADLTATLHADRAAHPPRRSLNTPPPPGLPSPAKSGNPAAHPPAGPGLGRTARRRPTASAWFPPIAITGSRLLRAELQAVQRDAGCEFDYAASIPEGRRYATRRPLIIIGTDLVARVRRPLTCRGLVVIASVNPPDTRVWEPTGRVGATYFIVLPTARDWLAHHLLRNLPT</sequence>
<gene>
    <name evidence="3" type="ORF">ADL17_11340</name>
</gene>
<dbReference type="AlphaFoldDB" id="A0A9X0LBB8"/>
<feature type="region of interest" description="Disordered" evidence="1">
    <location>
        <begin position="86"/>
        <end position="127"/>
    </location>
</feature>
<protein>
    <recommendedName>
        <fullName evidence="2">Rv3660c-like CheY-like N-terminal domain-containing protein</fullName>
    </recommendedName>
</protein>
<organism evidence="3 4">
    <name type="scientific">Micromonospora maris</name>
    <dbReference type="NCBI Taxonomy" id="1003110"/>
    <lineage>
        <taxon>Bacteria</taxon>
        <taxon>Bacillati</taxon>
        <taxon>Actinomycetota</taxon>
        <taxon>Actinomycetes</taxon>
        <taxon>Micromonosporales</taxon>
        <taxon>Micromonosporaceae</taxon>
        <taxon>Micromonospora</taxon>
    </lineage>
</organism>
<dbReference type="Pfam" id="PF26563">
    <property type="entry name" value="Rv3660c_N"/>
    <property type="match status" value="1"/>
</dbReference>
<accession>A0A9X0LBB8</accession>
<feature type="domain" description="Rv3660c-like CheY-like N-terminal" evidence="2">
    <location>
        <begin position="143"/>
        <end position="238"/>
    </location>
</feature>
<evidence type="ECO:0000313" key="3">
    <source>
        <dbReference type="EMBL" id="KUJ43854.1"/>
    </source>
</evidence>
<comment type="caution">
    <text evidence="3">The sequence shown here is derived from an EMBL/GenBank/DDBJ whole genome shotgun (WGS) entry which is preliminary data.</text>
</comment>
<keyword evidence="4" id="KW-1185">Reference proteome</keyword>
<evidence type="ECO:0000259" key="2">
    <source>
        <dbReference type="Pfam" id="PF26563"/>
    </source>
</evidence>
<dbReference type="Proteomes" id="UP000053246">
    <property type="component" value="Unassembled WGS sequence"/>
</dbReference>